<dbReference type="InterPro" id="IPR039683">
    <property type="entry name" value="Lsm12-like"/>
</dbReference>
<dbReference type="AlphaFoldDB" id="A0A830HA77"/>
<evidence type="ECO:0000259" key="1">
    <source>
        <dbReference type="PROSITE" id="PS52001"/>
    </source>
</evidence>
<dbReference type="InterPro" id="IPR047574">
    <property type="entry name" value="AD"/>
</dbReference>
<feature type="domain" description="AD" evidence="1">
    <location>
        <begin position="105"/>
        <end position="203"/>
    </location>
</feature>
<dbReference type="Pfam" id="PF09793">
    <property type="entry name" value="AD"/>
    <property type="match status" value="1"/>
</dbReference>
<sequence>MSSASYPLHVPVFLEYNAAAGASGGASGRTVGTLLPSPAPFLIFVSSSSQRPLLNNVRIINTSSASAASLKVTPLTPSEMKQHGVSASMASSVIHGFDPTTMPLPRLDRDKAEARLARNVARIAKMSANFNENVSDEAQSVFDALSRTMECAWEGDRILVRVSGVIIDPPYKPENAKLVDKDGDKRAVERMQLVLRRTRETLNLPL</sequence>
<dbReference type="InterPro" id="IPR019181">
    <property type="entry name" value="LSM12_ABD"/>
</dbReference>
<dbReference type="EMBL" id="BNJQ01000004">
    <property type="protein sequence ID" value="GHP02830.1"/>
    <property type="molecule type" value="Genomic_DNA"/>
</dbReference>
<accession>A0A830HA77</accession>
<dbReference type="SMART" id="SM00995">
    <property type="entry name" value="AD"/>
    <property type="match status" value="1"/>
</dbReference>
<comment type="caution">
    <text evidence="2">The sequence shown here is derived from an EMBL/GenBank/DDBJ whole genome shotgun (WGS) entry which is preliminary data.</text>
</comment>
<evidence type="ECO:0000313" key="2">
    <source>
        <dbReference type="EMBL" id="GHP02830.1"/>
    </source>
</evidence>
<name>A0A830HA77_9CHLO</name>
<gene>
    <name evidence="2" type="ORF">PPROV_000158500</name>
</gene>
<dbReference type="PANTHER" id="PTHR13542">
    <property type="entry name" value="LSM12 HOMOLOG"/>
    <property type="match status" value="1"/>
</dbReference>
<protein>
    <recommendedName>
        <fullName evidence="1">AD domain-containing protein</fullName>
    </recommendedName>
</protein>
<proteinExistence type="predicted"/>
<dbReference type="Proteomes" id="UP000660262">
    <property type="component" value="Unassembled WGS sequence"/>
</dbReference>
<keyword evidence="3" id="KW-1185">Reference proteome</keyword>
<reference evidence="2" key="1">
    <citation type="submission" date="2020-10" db="EMBL/GenBank/DDBJ databases">
        <title>Unveiling of a novel bifunctional photoreceptor, Dualchrome1, isolated from a cosmopolitan green alga.</title>
        <authorList>
            <person name="Suzuki S."/>
            <person name="Kawachi M."/>
        </authorList>
    </citation>
    <scope>NUCLEOTIDE SEQUENCE</scope>
    <source>
        <strain evidence="2">NIES 2893</strain>
    </source>
</reference>
<evidence type="ECO:0000313" key="3">
    <source>
        <dbReference type="Proteomes" id="UP000660262"/>
    </source>
</evidence>
<dbReference type="OrthoDB" id="534914at2759"/>
<organism evidence="2 3">
    <name type="scientific">Pycnococcus provasolii</name>
    <dbReference type="NCBI Taxonomy" id="41880"/>
    <lineage>
        <taxon>Eukaryota</taxon>
        <taxon>Viridiplantae</taxon>
        <taxon>Chlorophyta</taxon>
        <taxon>Pseudoscourfieldiophyceae</taxon>
        <taxon>Pseudoscourfieldiales</taxon>
        <taxon>Pycnococcaceae</taxon>
        <taxon>Pycnococcus</taxon>
    </lineage>
</organism>
<dbReference type="PROSITE" id="PS52001">
    <property type="entry name" value="AD"/>
    <property type="match status" value="1"/>
</dbReference>